<dbReference type="VEuPathDB" id="TrichDB:TRFO_37508"/>
<reference evidence="3" key="1">
    <citation type="submission" date="2016-10" db="EMBL/GenBank/DDBJ databases">
        <authorList>
            <person name="Benchimol M."/>
            <person name="Almeida L.G."/>
            <person name="Vasconcelos A.T."/>
            <person name="Perreira-Neves A."/>
            <person name="Rosa I.A."/>
            <person name="Tasca T."/>
            <person name="Bogo M.R."/>
            <person name="de Souza W."/>
        </authorList>
    </citation>
    <scope>NUCLEOTIDE SEQUENCE [LARGE SCALE GENOMIC DNA]</scope>
    <source>
        <strain evidence="3">K</strain>
    </source>
</reference>
<keyword evidence="2" id="KW-0732">Signal</keyword>
<evidence type="ECO:0000256" key="1">
    <source>
        <dbReference type="SAM" id="Phobius"/>
    </source>
</evidence>
<dbReference type="GeneID" id="94846168"/>
<gene>
    <name evidence="3" type="ORF">TRFO_37508</name>
</gene>
<proteinExistence type="predicted"/>
<evidence type="ECO:0000313" key="4">
    <source>
        <dbReference type="Proteomes" id="UP000179807"/>
    </source>
</evidence>
<dbReference type="AlphaFoldDB" id="A0A1J4JFS2"/>
<keyword evidence="1" id="KW-0472">Membrane</keyword>
<feature type="signal peptide" evidence="2">
    <location>
        <begin position="1"/>
        <end position="16"/>
    </location>
</feature>
<keyword evidence="4" id="KW-1185">Reference proteome</keyword>
<comment type="caution">
    <text evidence="3">The sequence shown here is derived from an EMBL/GenBank/DDBJ whole genome shotgun (WGS) entry which is preliminary data.</text>
</comment>
<evidence type="ECO:0000256" key="2">
    <source>
        <dbReference type="SAM" id="SignalP"/>
    </source>
</evidence>
<evidence type="ECO:0000313" key="3">
    <source>
        <dbReference type="EMBL" id="OHS96317.1"/>
    </source>
</evidence>
<dbReference type="EMBL" id="MLAK01001183">
    <property type="protein sequence ID" value="OHS96317.1"/>
    <property type="molecule type" value="Genomic_DNA"/>
</dbReference>
<organism evidence="3 4">
    <name type="scientific">Tritrichomonas foetus</name>
    <dbReference type="NCBI Taxonomy" id="1144522"/>
    <lineage>
        <taxon>Eukaryota</taxon>
        <taxon>Metamonada</taxon>
        <taxon>Parabasalia</taxon>
        <taxon>Tritrichomonadida</taxon>
        <taxon>Tritrichomonadidae</taxon>
        <taxon>Tritrichomonas</taxon>
    </lineage>
</organism>
<keyword evidence="1" id="KW-1133">Transmembrane helix</keyword>
<feature type="transmembrane region" description="Helical" evidence="1">
    <location>
        <begin position="1153"/>
        <end position="1177"/>
    </location>
</feature>
<feature type="chain" id="PRO_5013380462" evidence="2">
    <location>
        <begin position="17"/>
        <end position="1196"/>
    </location>
</feature>
<name>A0A1J4JFS2_9EUKA</name>
<sequence>MFFFLISFIFSGRKECNTYSDWENDSSFIFCQNETNVAGDCYVYSECFEKISPTLPEGATIHIYSLIPISIALSKLPNNANMIFNFNALENIENINYNVAFDSGLDKFIDITINDNAKITPTGTSVNRAVVKLTSESESLGIAHGSGTGPSIVVTYTDSKKYDYSAFSRVDFVNSVGQYSTDVIEDLPYDLDTKENLLFYYAPKVISFIIPFTSAYTYKLVRRPTHLSLDLDNGDFEVKFIDNGVILTAKRTNQYLTFDTENVRYIQLDLSTTTGGEISLICNTTLPSPIIDLNYLEPQWELYILESSWNQSVPYNILVDTYQSGSYIFIHIEAENPGLYILDGDVTLFLTSPITQIYSCYCNSLHVYNCLDSDITLKIYDLETNIAVPENNHTKIIVGYFDVSNTKYIQNSNVIVTKFLYASNTMNLGSPDPILPDDFEELNNPQRFLEIQNNAYHRLTSSSLFYMSNQVSFPGSRYYLDFSSYAGVEYPSNTNDYWLFCMPNLDCTKFELVFKSRNYYLYPETYYNVGNLYEMICKPYTSVVTREESCCQEDNMNDFTRNLKCIGYHQNYPESFLQYAQTMTTTNEHSYSEWVNNLQSHWKSLSITNSQTSKHPLFFENPPFTNLEISGGTSSNMVVVDLGNNWNDAVEYLNSPSALVYFRKGSTTNNTVPFKKLSISGIENDLSQLDLSHITYLNIPFSYYQDNNASIRNLNLNELVLSSGIINYHPRNDPPNATNRKISVILSNTQMNVDSVSTNNEPYILNFPTNPNSSTSVSATININNYINTNASITASLTNTALSTIDYQLAIYSATYVRFDISSAASDNITLTNTGSYWIHPTTRSINVNLKGNRINIYVNNYLNNSETPVSLTFKRIICTENNLTINTQRYRLSKIYIKDLETTSSGQFTGITVTCSNGLCPEEPIEVEIENLHIYYGFEALLAKSNPSIKYIIKNEIKIPITTSGTIYPFPISTSNTKPENILLNRFSTVLLDDYTLSGNQSSFTNINFGHPAFKTCELSSTIYNRLYPDVPQFDINRPSTSGYVLAICSTKLTCESLERARSEKESYQYCLDQHIQYEFKCFENLTSKDIEGYSTGATALFDSGVTYDLENHKSILYNCLGQRRVSYNLTTELISPHESFAEESKKLSGGAIAGIVIAVIVVIVVVVVILLIFVFKCIKCNKDGKSASSSVSSN</sequence>
<accession>A0A1J4JFS2</accession>
<dbReference type="Proteomes" id="UP000179807">
    <property type="component" value="Unassembled WGS sequence"/>
</dbReference>
<protein>
    <submittedName>
        <fullName evidence="3">Uncharacterized protein</fullName>
    </submittedName>
</protein>
<dbReference type="RefSeq" id="XP_068349454.1">
    <property type="nucleotide sequence ID" value="XM_068511464.1"/>
</dbReference>
<keyword evidence="1" id="KW-0812">Transmembrane</keyword>